<sequence>MATTVGEVVAGVNSGVFGAVVSAVLEAVGIGVFELVGGRALGGAAEGGSGGRGQRLSW</sequence>
<gene>
    <name evidence="1" type="ORF">SBD_5602</name>
</gene>
<name>M3E8Q6_9ACTN</name>
<dbReference type="AlphaFoldDB" id="M3E8Q6"/>
<protein>
    <submittedName>
        <fullName evidence="1">Uncharacterized protein</fullName>
    </submittedName>
</protein>
<reference evidence="2" key="1">
    <citation type="journal article" date="2013" name="Genome Announc.">
        <title>Draft Genome Sequence of Streptomyces bottropensis ATCC 25435, a Bottromycin-Producing Actinomycete.</title>
        <authorList>
            <person name="Zhang H."/>
            <person name="Zhou W."/>
            <person name="Zhuang Y."/>
            <person name="Liang X."/>
            <person name="Liu T."/>
        </authorList>
    </citation>
    <scope>NUCLEOTIDE SEQUENCE [LARGE SCALE GENOMIC DNA]</scope>
    <source>
        <strain evidence="2">ATCC 25435</strain>
    </source>
</reference>
<evidence type="ECO:0000313" key="2">
    <source>
        <dbReference type="Proteomes" id="UP000030760"/>
    </source>
</evidence>
<accession>M3E8Q6</accession>
<dbReference type="Proteomes" id="UP000030760">
    <property type="component" value="Unassembled WGS sequence"/>
</dbReference>
<evidence type="ECO:0000313" key="1">
    <source>
        <dbReference type="EMBL" id="EMF52526.1"/>
    </source>
</evidence>
<dbReference type="EMBL" id="KB405094">
    <property type="protein sequence ID" value="EMF52526.1"/>
    <property type="molecule type" value="Genomic_DNA"/>
</dbReference>
<proteinExistence type="predicted"/>
<organism evidence="1 2">
    <name type="scientific">Streptomyces bottropensis ATCC 25435</name>
    <dbReference type="NCBI Taxonomy" id="1054862"/>
    <lineage>
        <taxon>Bacteria</taxon>
        <taxon>Bacillati</taxon>
        <taxon>Actinomycetota</taxon>
        <taxon>Actinomycetes</taxon>
        <taxon>Kitasatosporales</taxon>
        <taxon>Streptomycetaceae</taxon>
        <taxon>Streptomyces</taxon>
    </lineage>
</organism>